<reference evidence="2" key="1">
    <citation type="journal article" date="2020" name="Stud. Mycol.">
        <title>101 Dothideomycetes genomes: a test case for predicting lifestyles and emergence of pathogens.</title>
        <authorList>
            <person name="Haridas S."/>
            <person name="Albert R."/>
            <person name="Binder M."/>
            <person name="Bloem J."/>
            <person name="Labutti K."/>
            <person name="Salamov A."/>
            <person name="Andreopoulos B."/>
            <person name="Baker S."/>
            <person name="Barry K."/>
            <person name="Bills G."/>
            <person name="Bluhm B."/>
            <person name="Cannon C."/>
            <person name="Castanera R."/>
            <person name="Culley D."/>
            <person name="Daum C."/>
            <person name="Ezra D."/>
            <person name="Gonzalez J."/>
            <person name="Henrissat B."/>
            <person name="Kuo A."/>
            <person name="Liang C."/>
            <person name="Lipzen A."/>
            <person name="Lutzoni F."/>
            <person name="Magnuson J."/>
            <person name="Mondo S."/>
            <person name="Nolan M."/>
            <person name="Ohm R."/>
            <person name="Pangilinan J."/>
            <person name="Park H.-J."/>
            <person name="Ramirez L."/>
            <person name="Alfaro M."/>
            <person name="Sun H."/>
            <person name="Tritt A."/>
            <person name="Yoshinaga Y."/>
            <person name="Zwiers L.-H."/>
            <person name="Turgeon B."/>
            <person name="Goodwin S."/>
            <person name="Spatafora J."/>
            <person name="Crous P."/>
            <person name="Grigoriev I."/>
        </authorList>
    </citation>
    <scope>NUCLEOTIDE SEQUENCE</scope>
    <source>
        <strain evidence="2">CBS 109.77</strain>
    </source>
</reference>
<dbReference type="OrthoDB" id="542013at2759"/>
<dbReference type="SUPFAM" id="SSF51735">
    <property type="entry name" value="NAD(P)-binding Rossmann-fold domains"/>
    <property type="match status" value="1"/>
</dbReference>
<organism evidence="2 3">
    <name type="scientific">Melanomma pulvis-pyrius CBS 109.77</name>
    <dbReference type="NCBI Taxonomy" id="1314802"/>
    <lineage>
        <taxon>Eukaryota</taxon>
        <taxon>Fungi</taxon>
        <taxon>Dikarya</taxon>
        <taxon>Ascomycota</taxon>
        <taxon>Pezizomycotina</taxon>
        <taxon>Dothideomycetes</taxon>
        <taxon>Pleosporomycetidae</taxon>
        <taxon>Pleosporales</taxon>
        <taxon>Melanommataceae</taxon>
        <taxon>Melanomma</taxon>
    </lineage>
</organism>
<dbReference type="InterPro" id="IPR002347">
    <property type="entry name" value="SDR_fam"/>
</dbReference>
<accession>A0A6A6XUW4</accession>
<protein>
    <submittedName>
        <fullName evidence="2">NAD(P)-binding protein</fullName>
    </submittedName>
</protein>
<evidence type="ECO:0000313" key="3">
    <source>
        <dbReference type="Proteomes" id="UP000799757"/>
    </source>
</evidence>
<gene>
    <name evidence="2" type="ORF">K505DRAFT_345375</name>
</gene>
<name>A0A6A6XUW4_9PLEO</name>
<sequence>MATTFDVTPEKRATQVAFFKRQLFSKPPLASRQEVNLTGKTAIVTGSNTGIGLECSRQLLDLGLSKLIIAVRSESKGQAALKDLSSGRAAGKHSIEVWNLDLSSYSSITAFIERCKSLERLDIVVHNAGLSNKILELNPATGHDEITQVNYLSLALLTILLLPVLKTKSKPQDPGRLAIVSSDTAAWTPFPEKDSKPLLPAFDKPELFNNQNRYMTSKLLGQFFLSELVKRIPPSIAIVNAPNPGLCYGTGLMSDWDGSLLGYIVRGLQRMLGWSAAVGARALTDAVVKHGVESHGQYLEGGKLQPMAPIVYKPEGQKIAELLWLETMEELKFAGVGDIIRELS</sequence>
<dbReference type="Gene3D" id="3.40.50.720">
    <property type="entry name" value="NAD(P)-binding Rossmann-like Domain"/>
    <property type="match status" value="1"/>
</dbReference>
<dbReference type="Pfam" id="PF00106">
    <property type="entry name" value="adh_short"/>
    <property type="match status" value="1"/>
</dbReference>
<dbReference type="PANTHER" id="PTHR43157:SF31">
    <property type="entry name" value="PHOSPHATIDYLINOSITOL-GLYCAN BIOSYNTHESIS CLASS F PROTEIN"/>
    <property type="match status" value="1"/>
</dbReference>
<dbReference type="GO" id="GO:0016491">
    <property type="term" value="F:oxidoreductase activity"/>
    <property type="evidence" value="ECO:0007669"/>
    <property type="project" value="UniProtKB-KW"/>
</dbReference>
<keyword evidence="1" id="KW-0560">Oxidoreductase</keyword>
<dbReference type="InterPro" id="IPR036291">
    <property type="entry name" value="NAD(P)-bd_dom_sf"/>
</dbReference>
<dbReference type="EMBL" id="MU001751">
    <property type="protein sequence ID" value="KAF2800230.1"/>
    <property type="molecule type" value="Genomic_DNA"/>
</dbReference>
<keyword evidence="3" id="KW-1185">Reference proteome</keyword>
<evidence type="ECO:0000256" key="1">
    <source>
        <dbReference type="ARBA" id="ARBA00023002"/>
    </source>
</evidence>
<proteinExistence type="predicted"/>
<dbReference type="Proteomes" id="UP000799757">
    <property type="component" value="Unassembled WGS sequence"/>
</dbReference>
<dbReference type="PRINTS" id="PR00081">
    <property type="entry name" value="GDHRDH"/>
</dbReference>
<dbReference type="PANTHER" id="PTHR43157">
    <property type="entry name" value="PHOSPHATIDYLINOSITOL-GLYCAN BIOSYNTHESIS CLASS F PROTEIN-RELATED"/>
    <property type="match status" value="1"/>
</dbReference>
<evidence type="ECO:0000313" key="2">
    <source>
        <dbReference type="EMBL" id="KAF2800230.1"/>
    </source>
</evidence>
<dbReference type="AlphaFoldDB" id="A0A6A6XUW4"/>